<dbReference type="InterPro" id="IPR035996">
    <property type="entry name" value="4pyrrol_Methylase_sf"/>
</dbReference>
<dbReference type="AlphaFoldDB" id="C0D1B9"/>
<feature type="domain" description="Tetrapyrrole methylase" evidence="7">
    <location>
        <begin position="1"/>
        <end position="208"/>
    </location>
</feature>
<dbReference type="SUPFAM" id="SSF53790">
    <property type="entry name" value="Tetrapyrrole methylase"/>
    <property type="match status" value="1"/>
</dbReference>
<evidence type="ECO:0000256" key="5">
    <source>
        <dbReference type="ARBA" id="ARBA00022679"/>
    </source>
</evidence>
<dbReference type="PANTHER" id="PTHR45790">
    <property type="entry name" value="SIROHEME SYNTHASE-RELATED"/>
    <property type="match status" value="1"/>
</dbReference>
<sequence>MVHIVGAGPGAPDLITVRGQKLLEAADVVIYAGSLVNTELLAGLRENCRVYNSALMTLEEVLEVIREAEEQGLDTVRLHTGDPCLYGAIREQMDAMDRLGISYDICPGVSSFCGAAAALGMEYTLPGVSQSVVITRMAGRTPVPDRESVSCFAAHGATMVVFLSAGLLDGLQRELLDGGYKPSTPAAIVYKATWPEEKTVICRLDQLADTAGREGISKTALVIVGDSVSQAGYDRSLLYHPQFTTEFRKGEES</sequence>
<dbReference type="PROSITE" id="PS00839">
    <property type="entry name" value="SUMT_1"/>
    <property type="match status" value="1"/>
</dbReference>
<keyword evidence="5 8" id="KW-0808">Transferase</keyword>
<dbReference type="CDD" id="cd11641">
    <property type="entry name" value="Precorrin-4_C11-MT"/>
    <property type="match status" value="1"/>
</dbReference>
<accession>C0D1B9</accession>
<name>C0D1B9_9FIRM</name>
<dbReference type="RefSeq" id="WP_007712089.1">
    <property type="nucleotide sequence ID" value="NZ_CP102272.1"/>
</dbReference>
<dbReference type="HOGENOM" id="CLU_011276_7_1_9"/>
<evidence type="ECO:0000256" key="2">
    <source>
        <dbReference type="ARBA" id="ARBA00005879"/>
    </source>
</evidence>
<dbReference type="GO" id="GO:0009236">
    <property type="term" value="P:cobalamin biosynthetic process"/>
    <property type="evidence" value="ECO:0007669"/>
    <property type="project" value="UniProtKB-UniPathway"/>
</dbReference>
<dbReference type="PANTHER" id="PTHR45790:SF4">
    <property type="entry name" value="COBALT-PRECORRIN-4 C(11)-METHYLTRANSFERASE"/>
    <property type="match status" value="1"/>
</dbReference>
<reference evidence="8 9" key="1">
    <citation type="submission" date="2009-01" db="EMBL/GenBank/DDBJ databases">
        <authorList>
            <person name="Fulton L."/>
            <person name="Clifton S."/>
            <person name="Fulton B."/>
            <person name="Xu J."/>
            <person name="Minx P."/>
            <person name="Pepin K.H."/>
            <person name="Johnson M."/>
            <person name="Bhonagiri V."/>
            <person name="Nash W.E."/>
            <person name="Mardis E.R."/>
            <person name="Wilson R.K."/>
        </authorList>
    </citation>
    <scope>NUCLEOTIDE SEQUENCE [LARGE SCALE GENOMIC DNA]</scope>
    <source>
        <strain evidence="8 9">DSM 15981</strain>
    </source>
</reference>
<keyword evidence="6" id="KW-0949">S-adenosyl-L-methionine</keyword>
<dbReference type="GO" id="GO:0046026">
    <property type="term" value="F:precorrin-4 C11-methyltransferase activity"/>
    <property type="evidence" value="ECO:0007669"/>
    <property type="project" value="UniProtKB-EC"/>
</dbReference>
<evidence type="ECO:0000259" key="7">
    <source>
        <dbReference type="Pfam" id="PF00590"/>
    </source>
</evidence>
<comment type="pathway">
    <text evidence="1">Cofactor biosynthesis; adenosylcobalamin biosynthesis.</text>
</comment>
<evidence type="ECO:0000256" key="3">
    <source>
        <dbReference type="ARBA" id="ARBA00022573"/>
    </source>
</evidence>
<evidence type="ECO:0000256" key="6">
    <source>
        <dbReference type="ARBA" id="ARBA00022691"/>
    </source>
</evidence>
<dbReference type="InterPro" id="IPR006362">
    <property type="entry name" value="Cbl_synth_CobM/CibF"/>
</dbReference>
<keyword evidence="9" id="KW-1185">Reference proteome</keyword>
<dbReference type="InterPro" id="IPR014776">
    <property type="entry name" value="4pyrrole_Mease_sub2"/>
</dbReference>
<dbReference type="InterPro" id="IPR000878">
    <property type="entry name" value="4pyrrol_Mease"/>
</dbReference>
<dbReference type="EMBL" id="ACCJ01000211">
    <property type="protein sequence ID" value="EEG54876.1"/>
    <property type="molecule type" value="Genomic_DNA"/>
</dbReference>
<comment type="caution">
    <text evidence="8">The sequence shown here is derived from an EMBL/GenBank/DDBJ whole genome shotgun (WGS) entry which is preliminary data.</text>
</comment>
<evidence type="ECO:0000256" key="4">
    <source>
        <dbReference type="ARBA" id="ARBA00022603"/>
    </source>
</evidence>
<dbReference type="GO" id="GO:0032259">
    <property type="term" value="P:methylation"/>
    <property type="evidence" value="ECO:0007669"/>
    <property type="project" value="UniProtKB-KW"/>
</dbReference>
<evidence type="ECO:0000256" key="1">
    <source>
        <dbReference type="ARBA" id="ARBA00004953"/>
    </source>
</evidence>
<dbReference type="Gene3D" id="3.30.950.10">
    <property type="entry name" value="Methyltransferase, Cobalt-precorrin-4 Transmethylase, Domain 2"/>
    <property type="match status" value="1"/>
</dbReference>
<reference evidence="8 9" key="2">
    <citation type="submission" date="2009-02" db="EMBL/GenBank/DDBJ databases">
        <title>Draft genome sequence of Clostridium asparagiforme (DSM 15981).</title>
        <authorList>
            <person name="Sudarsanam P."/>
            <person name="Ley R."/>
            <person name="Guruge J."/>
            <person name="Turnbaugh P.J."/>
            <person name="Mahowald M."/>
            <person name="Liep D."/>
            <person name="Gordon J."/>
        </authorList>
    </citation>
    <scope>NUCLEOTIDE SEQUENCE [LARGE SCALE GENOMIC DNA]</scope>
    <source>
        <strain evidence="8 9">DSM 15981</strain>
    </source>
</reference>
<comment type="similarity">
    <text evidence="2">Belongs to the precorrin methyltransferase family.</text>
</comment>
<dbReference type="InterPro" id="IPR003043">
    <property type="entry name" value="Uropor_MeTrfase_CS"/>
</dbReference>
<organism evidence="8 9">
    <name type="scientific">[Clostridium] asparagiforme DSM 15981</name>
    <dbReference type="NCBI Taxonomy" id="518636"/>
    <lineage>
        <taxon>Bacteria</taxon>
        <taxon>Bacillati</taxon>
        <taxon>Bacillota</taxon>
        <taxon>Clostridia</taxon>
        <taxon>Lachnospirales</taxon>
        <taxon>Lachnospiraceae</taxon>
        <taxon>Enterocloster</taxon>
    </lineage>
</organism>
<dbReference type="Proteomes" id="UP000004756">
    <property type="component" value="Unassembled WGS sequence"/>
</dbReference>
<dbReference type="Pfam" id="PF00590">
    <property type="entry name" value="TP_methylase"/>
    <property type="match status" value="1"/>
</dbReference>
<evidence type="ECO:0000313" key="9">
    <source>
        <dbReference type="Proteomes" id="UP000004756"/>
    </source>
</evidence>
<protein>
    <submittedName>
        <fullName evidence="8">Precorrin-4 C(11)-methyltransferase</fullName>
        <ecNumber evidence="8">2.1.1.133</ecNumber>
    </submittedName>
</protein>
<dbReference type="EC" id="2.1.1.133" evidence="8"/>
<dbReference type="InterPro" id="IPR050161">
    <property type="entry name" value="Siro_Cobalamin_biosynth"/>
</dbReference>
<gene>
    <name evidence="8" type="primary">cobM</name>
    <name evidence="8" type="ORF">CLOSTASPAR_03056</name>
</gene>
<dbReference type="Gene3D" id="3.40.1010.10">
    <property type="entry name" value="Cobalt-precorrin-4 Transmethylase, Domain 1"/>
    <property type="match status" value="1"/>
</dbReference>
<dbReference type="InterPro" id="IPR014777">
    <property type="entry name" value="4pyrrole_Mease_sub1"/>
</dbReference>
<evidence type="ECO:0000313" key="8">
    <source>
        <dbReference type="EMBL" id="EEG54876.1"/>
    </source>
</evidence>
<keyword evidence="4 8" id="KW-0489">Methyltransferase</keyword>
<dbReference type="NCBIfam" id="TIGR01465">
    <property type="entry name" value="cobM_cbiF"/>
    <property type="match status" value="1"/>
</dbReference>
<proteinExistence type="inferred from homology"/>
<keyword evidence="3" id="KW-0169">Cobalamin biosynthesis</keyword>
<dbReference type="UniPathway" id="UPA00148"/>